<proteinExistence type="predicted"/>
<keyword evidence="2" id="KW-1185">Reference proteome</keyword>
<comment type="caution">
    <text evidence="1">The sequence shown here is derived from an EMBL/GenBank/DDBJ whole genome shotgun (WGS) entry which is preliminary data.</text>
</comment>
<dbReference type="Proteomes" id="UP001524502">
    <property type="component" value="Unassembled WGS sequence"/>
</dbReference>
<gene>
    <name evidence="1" type="ORF">NE619_18640</name>
</gene>
<protein>
    <submittedName>
        <fullName evidence="1">Uncharacterized protein</fullName>
    </submittedName>
</protein>
<dbReference type="EMBL" id="JANFXK010000191">
    <property type="protein sequence ID" value="MCQ4638745.1"/>
    <property type="molecule type" value="Genomic_DNA"/>
</dbReference>
<reference evidence="1 2" key="1">
    <citation type="submission" date="2022-06" db="EMBL/GenBank/DDBJ databases">
        <title>Isolation of gut microbiota from human fecal samples.</title>
        <authorList>
            <person name="Pamer E.G."/>
            <person name="Barat B."/>
            <person name="Waligurski E."/>
            <person name="Medina S."/>
            <person name="Paddock L."/>
            <person name="Mostad J."/>
        </authorList>
    </citation>
    <scope>NUCLEOTIDE SEQUENCE [LARGE SCALE GENOMIC DNA]</scope>
    <source>
        <strain evidence="1 2">SL.3.17</strain>
    </source>
</reference>
<name>A0ABT1RU69_9FIRM</name>
<evidence type="ECO:0000313" key="2">
    <source>
        <dbReference type="Proteomes" id="UP001524502"/>
    </source>
</evidence>
<feature type="non-terminal residue" evidence="1">
    <location>
        <position position="78"/>
    </location>
</feature>
<sequence>MIIFSLISCTIAIITAVVGVMEGKKEFREKTANRIEVYQKYIASKRQEIEECRNREWTERNEIYIPAEQEIQQVETFS</sequence>
<dbReference type="RefSeq" id="WP_330640877.1">
    <property type="nucleotide sequence ID" value="NZ_JANFXK010000191.1"/>
</dbReference>
<evidence type="ECO:0000313" key="1">
    <source>
        <dbReference type="EMBL" id="MCQ4638745.1"/>
    </source>
</evidence>
<organism evidence="1 2">
    <name type="scientific">Anaerovorax odorimutans</name>
    <dbReference type="NCBI Taxonomy" id="109327"/>
    <lineage>
        <taxon>Bacteria</taxon>
        <taxon>Bacillati</taxon>
        <taxon>Bacillota</taxon>
        <taxon>Clostridia</taxon>
        <taxon>Peptostreptococcales</taxon>
        <taxon>Anaerovoracaceae</taxon>
        <taxon>Anaerovorax</taxon>
    </lineage>
</organism>
<accession>A0ABT1RU69</accession>